<dbReference type="GO" id="GO:0005576">
    <property type="term" value="C:extracellular region"/>
    <property type="evidence" value="ECO:0007669"/>
    <property type="project" value="TreeGrafter"/>
</dbReference>
<name>A0A1X7UQV4_AMPQE</name>
<dbReference type="Gene3D" id="3.50.50.60">
    <property type="entry name" value="FAD/NAD(P)-binding domain"/>
    <property type="match status" value="1"/>
</dbReference>
<dbReference type="OMA" id="ICGGDAF"/>
<keyword evidence="3" id="KW-1185">Reference proteome</keyword>
<proteinExistence type="predicted"/>
<gene>
    <name evidence="2" type="primary">100640327</name>
</gene>
<dbReference type="Proteomes" id="UP000007879">
    <property type="component" value="Unassembled WGS sequence"/>
</dbReference>
<evidence type="ECO:0000313" key="3">
    <source>
        <dbReference type="Proteomes" id="UP000007879"/>
    </source>
</evidence>
<evidence type="ECO:0000259" key="1">
    <source>
        <dbReference type="Pfam" id="PF01593"/>
    </source>
</evidence>
<dbReference type="InterPro" id="IPR002937">
    <property type="entry name" value="Amino_oxidase"/>
</dbReference>
<dbReference type="OrthoDB" id="2161133at2759"/>
<dbReference type="Gene3D" id="3.90.660.10">
    <property type="match status" value="1"/>
</dbReference>
<evidence type="ECO:0000313" key="2">
    <source>
        <dbReference type="EnsemblMetazoa" id="Aqu2.1.29894_001"/>
    </source>
</evidence>
<dbReference type="SUPFAM" id="SSF51905">
    <property type="entry name" value="FAD/NAD(P)-binding domain"/>
    <property type="match status" value="1"/>
</dbReference>
<accession>A0A1X7UQV4</accession>
<protein>
    <recommendedName>
        <fullName evidence="1">Amine oxidase domain-containing protein</fullName>
    </recommendedName>
</protein>
<dbReference type="EnsemblMetazoa" id="XM_003387091.3">
    <property type="protein sequence ID" value="XP_003387139.1"/>
    <property type="gene ID" value="LOC100640327"/>
</dbReference>
<dbReference type="Pfam" id="PF13450">
    <property type="entry name" value="NAD_binding_8"/>
    <property type="match status" value="1"/>
</dbReference>
<feature type="domain" description="Amine oxidase" evidence="1">
    <location>
        <begin position="121"/>
        <end position="349"/>
    </location>
</feature>
<dbReference type="InterPro" id="IPR040174">
    <property type="entry name" value="RNLS"/>
</dbReference>
<dbReference type="PANTHER" id="PTHR23357:SF1">
    <property type="entry name" value="RENALASE"/>
    <property type="match status" value="1"/>
</dbReference>
<dbReference type="AlphaFoldDB" id="A0A1X7UQV4"/>
<dbReference type="EnsemblMetazoa" id="Aqu2.1.29894_001">
    <property type="protein sequence ID" value="Aqu2.1.29894_001"/>
    <property type="gene ID" value="Aqu2.1.29894"/>
</dbReference>
<dbReference type="Pfam" id="PF01593">
    <property type="entry name" value="Amino_oxidase"/>
    <property type="match status" value="1"/>
</dbReference>
<reference evidence="2" key="2">
    <citation type="submission" date="2017-05" db="UniProtKB">
        <authorList>
            <consortium name="EnsemblMetazoa"/>
        </authorList>
    </citation>
    <scope>IDENTIFICATION</scope>
</reference>
<dbReference type="KEGG" id="aqu:100640327"/>
<dbReference type="InParanoid" id="A0A1X7UQV4"/>
<organism evidence="2">
    <name type="scientific">Amphimedon queenslandica</name>
    <name type="common">Sponge</name>
    <dbReference type="NCBI Taxonomy" id="400682"/>
    <lineage>
        <taxon>Eukaryota</taxon>
        <taxon>Metazoa</taxon>
        <taxon>Porifera</taxon>
        <taxon>Demospongiae</taxon>
        <taxon>Heteroscleromorpha</taxon>
        <taxon>Haplosclerida</taxon>
        <taxon>Niphatidae</taxon>
        <taxon>Amphimedon</taxon>
    </lineage>
</organism>
<reference evidence="3" key="1">
    <citation type="journal article" date="2010" name="Nature">
        <title>The Amphimedon queenslandica genome and the evolution of animal complexity.</title>
        <authorList>
            <person name="Srivastava M."/>
            <person name="Simakov O."/>
            <person name="Chapman J."/>
            <person name="Fahey B."/>
            <person name="Gauthier M.E."/>
            <person name="Mitros T."/>
            <person name="Richards G.S."/>
            <person name="Conaco C."/>
            <person name="Dacre M."/>
            <person name="Hellsten U."/>
            <person name="Larroux C."/>
            <person name="Putnam N.H."/>
            <person name="Stanke M."/>
            <person name="Adamska M."/>
            <person name="Darling A."/>
            <person name="Degnan S.M."/>
            <person name="Oakley T.H."/>
            <person name="Plachetzki D.C."/>
            <person name="Zhai Y."/>
            <person name="Adamski M."/>
            <person name="Calcino A."/>
            <person name="Cummins S.F."/>
            <person name="Goodstein D.M."/>
            <person name="Harris C."/>
            <person name="Jackson D.J."/>
            <person name="Leys S.P."/>
            <person name="Shu S."/>
            <person name="Woodcroft B.J."/>
            <person name="Vervoort M."/>
            <person name="Kosik K.S."/>
            <person name="Manning G."/>
            <person name="Degnan B.M."/>
            <person name="Rokhsar D.S."/>
        </authorList>
    </citation>
    <scope>NUCLEOTIDE SEQUENCE [LARGE SCALE GENOMIC DNA]</scope>
</reference>
<sequence>MAASSKRVMIIGAGATGALSSSFLMDSSPNLILNMWEKGRGGGGRMSTHRTGIDSSVQAHVDMGAQYITRYNSSRDNKSMENIKNKLFGELLRTETLIPFQGIIEGSPQSATPTATPTVHYVSANGINGVPKYFLERSKVNVKYRTQLESVEIKDESIVLTSSDGLVEEAESLILTLPVPQCLSLKGNLFKDTPQDVLDNLRGVAYSSRYALGLFFTEPVPKTSWTGKYYDDSIVRYMCWDSNKYSLKDDNEVSSLLVHSSVPFGLKELETDKDRVKEVLLGAVKELLPDLPPPVHSYIIRWRYSQVFKGYVGSPGYAVLSSKPLVVITGDAFTHSNLEGCIEAAAMTTDYILENIHN</sequence>
<dbReference type="GO" id="GO:0016651">
    <property type="term" value="F:oxidoreductase activity, acting on NAD(P)H"/>
    <property type="evidence" value="ECO:0007669"/>
    <property type="project" value="InterPro"/>
</dbReference>
<dbReference type="InterPro" id="IPR036188">
    <property type="entry name" value="FAD/NAD-bd_sf"/>
</dbReference>
<dbReference type="STRING" id="400682.A0A1X7UQV4"/>
<dbReference type="eggNOG" id="ENOG502QUZR">
    <property type="taxonomic scope" value="Eukaryota"/>
</dbReference>
<dbReference type="PANTHER" id="PTHR23357">
    <property type="entry name" value="RENALASE"/>
    <property type="match status" value="1"/>
</dbReference>